<gene>
    <name evidence="1" type="ORF">ABFG95_24220</name>
</gene>
<accession>A0AAU7L7X0</accession>
<dbReference type="EMBL" id="CP157584">
    <property type="protein sequence ID" value="XBO97949.1"/>
    <property type="molecule type" value="Genomic_DNA"/>
</dbReference>
<organism evidence="1">
    <name type="scientific">Achromobacter sp. HNDS-1</name>
    <dbReference type="NCBI Taxonomy" id="3151598"/>
    <lineage>
        <taxon>Bacteria</taxon>
        <taxon>Pseudomonadati</taxon>
        <taxon>Pseudomonadota</taxon>
        <taxon>Betaproteobacteria</taxon>
        <taxon>Burkholderiales</taxon>
        <taxon>Alcaligenaceae</taxon>
        <taxon>Achromobacter</taxon>
    </lineage>
</organism>
<evidence type="ECO:0000313" key="1">
    <source>
        <dbReference type="EMBL" id="XBO97949.1"/>
    </source>
</evidence>
<proteinExistence type="predicted"/>
<dbReference type="AlphaFoldDB" id="A0AAU7L7X0"/>
<sequence>MPVKKREAMRQAILNAAALVEAMDLEQLFGEFYAEVGGDANAEQALTEAQSKLVGRIRALDRRPAPGR</sequence>
<name>A0AAU7L7X0_9BURK</name>
<dbReference type="KEGG" id="achh:ABFG95_24220"/>
<protein>
    <submittedName>
        <fullName evidence="1">Uncharacterized protein</fullName>
    </submittedName>
</protein>
<reference evidence="1" key="1">
    <citation type="submission" date="2024-05" db="EMBL/GenBank/DDBJ databases">
        <title>Transcriptome analysis of the degradation process of organic nitrogen by two heterotrophic nitrifying and aerobic denitrifying bacteria, Achromobacter sp. HNDS-1 and Enterobacter sp. HNDS-6.</title>
        <authorList>
            <person name="Huang Y."/>
        </authorList>
    </citation>
    <scope>NUCLEOTIDE SEQUENCE</scope>
    <source>
        <strain evidence="1">HNDS-1</strain>
    </source>
</reference>
<dbReference type="RefSeq" id="WP_278992969.1">
    <property type="nucleotide sequence ID" value="NZ_CP157584.1"/>
</dbReference>